<evidence type="ECO:0000313" key="1">
    <source>
        <dbReference type="EMBL" id="SNZ01432.1"/>
    </source>
</evidence>
<name>A0A285MW65_9FLAO</name>
<accession>A0A285MW65</accession>
<dbReference type="EMBL" id="OBEH01000005">
    <property type="protein sequence ID" value="SNZ01432.1"/>
    <property type="molecule type" value="Genomic_DNA"/>
</dbReference>
<sequence length="274" mass="31363">MENQVEKVFVKVNQVWHKGEAVSKDENTFKVRIPDYMDFEIEKNSKFLERQNSPDQRFAFGEAKQRLEGAYISFDKLPENIQNAIVKGEEYLHSSTYVNDGALKESVKMVQLMYNQNSGSKLDVQIKRNEPVKLEDAKAYNHQFTKEEFEQMVDGGKTVAFTGHITDGNKFTKLAYYEPKLNDIRTKSALTENTYFFGQKLTKVQAESINKGQETQISINTKKGPKTYMVSYSPRAERFVTKSVENSKANNMKVEEAVTVGEGKKKSKDKSMSL</sequence>
<dbReference type="RefSeq" id="WP_097046879.1">
    <property type="nucleotide sequence ID" value="NZ_OBEH01000005.1"/>
</dbReference>
<dbReference type="OrthoDB" id="1173934at2"/>
<evidence type="ECO:0008006" key="3">
    <source>
        <dbReference type="Google" id="ProtNLM"/>
    </source>
</evidence>
<reference evidence="2" key="1">
    <citation type="submission" date="2017-09" db="EMBL/GenBank/DDBJ databases">
        <authorList>
            <person name="Varghese N."/>
            <person name="Submissions S."/>
        </authorList>
    </citation>
    <scope>NUCLEOTIDE SEQUENCE [LARGE SCALE GENOMIC DNA]</scope>
    <source>
        <strain evidence="2">DSM 25885</strain>
    </source>
</reference>
<dbReference type="Proteomes" id="UP000219048">
    <property type="component" value="Unassembled WGS sequence"/>
</dbReference>
<proteinExistence type="predicted"/>
<dbReference type="AlphaFoldDB" id="A0A285MW65"/>
<keyword evidence="2" id="KW-1185">Reference proteome</keyword>
<organism evidence="1 2">
    <name type="scientific">Flagellimonas pacifica</name>
    <dbReference type="NCBI Taxonomy" id="1247520"/>
    <lineage>
        <taxon>Bacteria</taxon>
        <taxon>Pseudomonadati</taxon>
        <taxon>Bacteroidota</taxon>
        <taxon>Flavobacteriia</taxon>
        <taxon>Flavobacteriales</taxon>
        <taxon>Flavobacteriaceae</taxon>
        <taxon>Flagellimonas</taxon>
    </lineage>
</organism>
<evidence type="ECO:0000313" key="2">
    <source>
        <dbReference type="Proteomes" id="UP000219048"/>
    </source>
</evidence>
<gene>
    <name evidence="1" type="ORF">SAMN06265377_3271</name>
</gene>
<protein>
    <recommendedName>
        <fullName evidence="3">DUF3945 domain-containing protein</fullName>
    </recommendedName>
</protein>